<dbReference type="InterPro" id="IPR012990">
    <property type="entry name" value="Beta-sandwich_Sec23_24"/>
</dbReference>
<proteinExistence type="inferred from homology"/>
<evidence type="ECO:0000259" key="16">
    <source>
        <dbReference type="Pfam" id="PF04815"/>
    </source>
</evidence>
<keyword evidence="9" id="KW-0653">Protein transport</keyword>
<dbReference type="InterPro" id="IPR036180">
    <property type="entry name" value="Gelsolin-like_dom_sf"/>
</dbReference>
<dbReference type="Gene3D" id="3.40.50.410">
    <property type="entry name" value="von Willebrand factor, type A domain"/>
    <property type="match status" value="1"/>
</dbReference>
<organism evidence="18 19">
    <name type="scientific">Cymbomonas tetramitiformis</name>
    <dbReference type="NCBI Taxonomy" id="36881"/>
    <lineage>
        <taxon>Eukaryota</taxon>
        <taxon>Viridiplantae</taxon>
        <taxon>Chlorophyta</taxon>
        <taxon>Pyramimonadophyceae</taxon>
        <taxon>Pyramimonadales</taxon>
        <taxon>Pyramimonadaceae</taxon>
        <taxon>Cymbomonas</taxon>
    </lineage>
</organism>
<dbReference type="InterPro" id="IPR050550">
    <property type="entry name" value="SEC23_SEC24_subfamily"/>
</dbReference>
<feature type="compositionally biased region" description="Pro residues" evidence="12">
    <location>
        <begin position="129"/>
        <end position="141"/>
    </location>
</feature>
<dbReference type="GO" id="GO:0006886">
    <property type="term" value="P:intracellular protein transport"/>
    <property type="evidence" value="ECO:0007669"/>
    <property type="project" value="InterPro"/>
</dbReference>
<dbReference type="GO" id="GO:0000149">
    <property type="term" value="F:SNARE binding"/>
    <property type="evidence" value="ECO:0007669"/>
    <property type="project" value="TreeGrafter"/>
</dbReference>
<evidence type="ECO:0000256" key="8">
    <source>
        <dbReference type="ARBA" id="ARBA00022892"/>
    </source>
</evidence>
<dbReference type="InterPro" id="IPR036465">
    <property type="entry name" value="vWFA_dom_sf"/>
</dbReference>
<keyword evidence="10" id="KW-0333">Golgi apparatus</keyword>
<dbReference type="EMBL" id="LGRX02003494">
    <property type="protein sequence ID" value="KAK3282161.1"/>
    <property type="molecule type" value="Genomic_DNA"/>
</dbReference>
<evidence type="ECO:0000256" key="2">
    <source>
        <dbReference type="ARBA" id="ARBA00004496"/>
    </source>
</evidence>
<dbReference type="SUPFAM" id="SSF81811">
    <property type="entry name" value="Helical domain of Sec23/24"/>
    <property type="match status" value="1"/>
</dbReference>
<feature type="compositionally biased region" description="Pro residues" evidence="12">
    <location>
        <begin position="28"/>
        <end position="63"/>
    </location>
</feature>
<protein>
    <submittedName>
        <fullName evidence="18">Uncharacterized protein</fullName>
    </submittedName>
</protein>
<evidence type="ECO:0000259" key="15">
    <source>
        <dbReference type="Pfam" id="PF04811"/>
    </source>
</evidence>
<keyword evidence="8" id="KW-0931">ER-Golgi transport</keyword>
<evidence type="ECO:0000256" key="10">
    <source>
        <dbReference type="ARBA" id="ARBA00023034"/>
    </source>
</evidence>
<evidence type="ECO:0000256" key="6">
    <source>
        <dbReference type="ARBA" id="ARBA00022490"/>
    </source>
</evidence>
<dbReference type="InterPro" id="IPR041742">
    <property type="entry name" value="Sec24-like_trunk_dom"/>
</dbReference>
<evidence type="ECO:0000313" key="19">
    <source>
        <dbReference type="Proteomes" id="UP001190700"/>
    </source>
</evidence>
<dbReference type="GO" id="GO:0030127">
    <property type="term" value="C:COPII vesicle coat"/>
    <property type="evidence" value="ECO:0007669"/>
    <property type="project" value="InterPro"/>
</dbReference>
<dbReference type="Pfam" id="PF04811">
    <property type="entry name" value="Sec23_trunk"/>
    <property type="match status" value="1"/>
</dbReference>
<dbReference type="Pfam" id="PF04815">
    <property type="entry name" value="Sec23_helical"/>
    <property type="match status" value="1"/>
</dbReference>
<feature type="domain" description="Gelsolin-like" evidence="13">
    <location>
        <begin position="855"/>
        <end position="924"/>
    </location>
</feature>
<dbReference type="GO" id="GO:0070971">
    <property type="term" value="C:endoplasmic reticulum exit site"/>
    <property type="evidence" value="ECO:0007669"/>
    <property type="project" value="TreeGrafter"/>
</dbReference>
<feature type="compositionally biased region" description="Pro residues" evidence="12">
    <location>
        <begin position="168"/>
        <end position="182"/>
    </location>
</feature>
<dbReference type="Gene3D" id="1.20.120.730">
    <property type="entry name" value="Sec23/Sec24 helical domain"/>
    <property type="match status" value="1"/>
</dbReference>
<dbReference type="GO" id="GO:0000139">
    <property type="term" value="C:Golgi membrane"/>
    <property type="evidence" value="ECO:0007669"/>
    <property type="project" value="UniProtKB-SubCell"/>
</dbReference>
<dbReference type="SUPFAM" id="SSF82919">
    <property type="entry name" value="Zn-finger domain of Sec23/24"/>
    <property type="match status" value="1"/>
</dbReference>
<dbReference type="PANTHER" id="PTHR13803:SF39">
    <property type="entry name" value="SECRETORY 24AB, ISOFORM A"/>
    <property type="match status" value="1"/>
</dbReference>
<dbReference type="AlphaFoldDB" id="A0AAE0GQC6"/>
<evidence type="ECO:0000259" key="13">
    <source>
        <dbReference type="Pfam" id="PF00626"/>
    </source>
</evidence>
<feature type="compositionally biased region" description="Low complexity" evidence="12">
    <location>
        <begin position="118"/>
        <end position="128"/>
    </location>
</feature>
<keyword evidence="5" id="KW-0813">Transport</keyword>
<evidence type="ECO:0000256" key="7">
    <source>
        <dbReference type="ARBA" id="ARBA00022824"/>
    </source>
</evidence>
<dbReference type="Gene3D" id="3.40.20.10">
    <property type="entry name" value="Severin"/>
    <property type="match status" value="1"/>
</dbReference>
<evidence type="ECO:0000256" key="3">
    <source>
        <dbReference type="ARBA" id="ARBA00004586"/>
    </source>
</evidence>
<comment type="caution">
    <text evidence="18">The sequence shown here is derived from an EMBL/GenBank/DDBJ whole genome shotgun (WGS) entry which is preliminary data.</text>
</comment>
<feature type="region of interest" description="Disordered" evidence="12">
    <location>
        <begin position="1"/>
        <end position="201"/>
    </location>
</feature>
<dbReference type="InterPro" id="IPR029006">
    <property type="entry name" value="ADF-H/Gelsolin-like_dom_sf"/>
</dbReference>
<dbReference type="Pfam" id="PF00626">
    <property type="entry name" value="Gelsolin"/>
    <property type="match status" value="1"/>
</dbReference>
<dbReference type="InterPro" id="IPR007123">
    <property type="entry name" value="Gelsolin-like_dom"/>
</dbReference>
<keyword evidence="11" id="KW-0472">Membrane</keyword>
<evidence type="ECO:0000259" key="17">
    <source>
        <dbReference type="Pfam" id="PF08033"/>
    </source>
</evidence>
<evidence type="ECO:0000256" key="11">
    <source>
        <dbReference type="ARBA" id="ARBA00023136"/>
    </source>
</evidence>
<dbReference type="InterPro" id="IPR006895">
    <property type="entry name" value="Znf_Sec23_Sec24"/>
</dbReference>
<dbReference type="InterPro" id="IPR006896">
    <property type="entry name" value="Sec23/24_trunk_dom"/>
</dbReference>
<dbReference type="GO" id="GO:0090110">
    <property type="term" value="P:COPII-coated vesicle cargo loading"/>
    <property type="evidence" value="ECO:0007669"/>
    <property type="project" value="TreeGrafter"/>
</dbReference>
<dbReference type="CDD" id="cd01479">
    <property type="entry name" value="Sec24-like"/>
    <property type="match status" value="1"/>
</dbReference>
<dbReference type="InterPro" id="IPR036175">
    <property type="entry name" value="Sec23/24_helical_dom_sf"/>
</dbReference>
<keyword evidence="19" id="KW-1185">Reference proteome</keyword>
<dbReference type="GO" id="GO:0008270">
    <property type="term" value="F:zinc ion binding"/>
    <property type="evidence" value="ECO:0007669"/>
    <property type="project" value="InterPro"/>
</dbReference>
<dbReference type="Pfam" id="PF04810">
    <property type="entry name" value="zf-Sec23_Sec24"/>
    <property type="match status" value="1"/>
</dbReference>
<evidence type="ECO:0000256" key="12">
    <source>
        <dbReference type="SAM" id="MobiDB-lite"/>
    </source>
</evidence>
<feature type="domain" description="Sec23/Sec24 trunk" evidence="15">
    <location>
        <begin position="388"/>
        <end position="625"/>
    </location>
</feature>
<dbReference type="Pfam" id="PF08033">
    <property type="entry name" value="Sec23_BS"/>
    <property type="match status" value="1"/>
</dbReference>
<dbReference type="InterPro" id="IPR036174">
    <property type="entry name" value="Znf_Sec23_Sec24_sf"/>
</dbReference>
<keyword evidence="6" id="KW-0963">Cytoplasm</keyword>
<feature type="compositionally biased region" description="Low complexity" evidence="12">
    <location>
        <begin position="156"/>
        <end position="167"/>
    </location>
</feature>
<evidence type="ECO:0000256" key="1">
    <source>
        <dbReference type="ARBA" id="ARBA00004394"/>
    </source>
</evidence>
<dbReference type="SUPFAM" id="SSF82754">
    <property type="entry name" value="C-terminal, gelsolin-like domain of Sec23/24"/>
    <property type="match status" value="1"/>
</dbReference>
<dbReference type="Gene3D" id="2.60.40.1670">
    <property type="entry name" value="beta-sandwich domain of Sec23/24"/>
    <property type="match status" value="1"/>
</dbReference>
<feature type="domain" description="Sec23/Sec24 helical" evidence="16">
    <location>
        <begin position="729"/>
        <end position="829"/>
    </location>
</feature>
<sequence>MQPTGNQGFPGMQPFPDVAPPGAHGAPPTQPPFSAQPPAGPPIGQPMMPGPPPTGQPMMPNAPPQMMVPGPTGAQGAPPPMMMGAPRGGLAPPPTGPPLQAPPQGFAPPAHGPQHGFSAQAPQSAHPPATAPPPVGPPPTAPACRTPPTGPPPPSQQSAAPPMSMNPALPPPPPTAGGPPAPASQQGYAPGAPQGYAGAPAFNTGYDPTGFAQPSAEQVMGQFASLTMGPSGPGQATDIGVNPAEFPRPGSEPWNPPFVEGNADPKYMRLTSAALPNSAALKARWGLPVGGIVDPLNKDGPPVTLVDFGSAGIVRCRKCRTYINPFVVWTDGGRRFRCNLCGTTNEVPVDYFCTLGPDGRRRDHNERPELSQGSVEYVASQEYMVRAPMPPVYFFLIDVSAPAVASGSVDSIIQTIKSTLDNLPGDTRTQVGFITFDSSLQFYNLSPKLQAPQMLVVTDLEGEPFLPIPTEDLIVNLAEARHVVDAFLETLPTIIAKNQSADSALGSALQAVHMAMSHLGGKLLVFQTTMPNVGAARLKNRDNATLYGTDREHTLRNPEDPFFKKMAAECSRVQICVDVFSLSPSYTDLASLSTLCKYTGGQMYYYPGFQAQRDSIKLNKDLTHNLTRETGWEAVMRIRCSKGLRISSFHGHFFIRSTDLLALPAVDGDKAYAVQISHEENIVASSEAYLQCALLYTSSSGERRIRVHTMKAPVVSDLGEMYKTADGPATAALLSRLAVEKGLSSRLEDARQAVNARVLAVLKEYKSLYGINHRMPNKLVLPEGLKMVPLYALALTKSKALRGGAKDVGVDERSVVGYQMMAMGVAETLRYLYPTMYALHDMPDNCGNTNAEGMVVMPTPVALATEVLDHRGVYLLDDGRIFICWVGRGAPAEVLEGLFGAAGVSDVLSLEPQQDSEISKSANRLLAALRSKRELHQQCFVVRQGEPMETHWLPYLVEDRTQGAMSYTDFLCHLHRNTSK</sequence>
<feature type="domain" description="Zinc finger Sec23/Sec24-type" evidence="14">
    <location>
        <begin position="313"/>
        <end position="351"/>
    </location>
</feature>
<keyword evidence="7" id="KW-0256">Endoplasmic reticulum</keyword>
<dbReference type="PANTHER" id="PTHR13803">
    <property type="entry name" value="SEC24-RELATED PROTEIN"/>
    <property type="match status" value="1"/>
</dbReference>
<reference evidence="18 19" key="1">
    <citation type="journal article" date="2015" name="Genome Biol. Evol.">
        <title>Comparative Genomics of a Bacterivorous Green Alga Reveals Evolutionary Causalities and Consequences of Phago-Mixotrophic Mode of Nutrition.</title>
        <authorList>
            <person name="Burns J.A."/>
            <person name="Paasch A."/>
            <person name="Narechania A."/>
            <person name="Kim E."/>
        </authorList>
    </citation>
    <scope>NUCLEOTIDE SEQUENCE [LARGE SCALE GENOMIC DNA]</scope>
    <source>
        <strain evidence="18 19">PLY_AMNH</strain>
    </source>
</reference>
<feature type="compositionally biased region" description="Pro residues" evidence="12">
    <location>
        <begin position="91"/>
        <end position="101"/>
    </location>
</feature>
<accession>A0AAE0GQC6</accession>
<gene>
    <name evidence="18" type="ORF">CYMTET_10087</name>
</gene>
<evidence type="ECO:0000259" key="14">
    <source>
        <dbReference type="Pfam" id="PF04810"/>
    </source>
</evidence>
<evidence type="ECO:0000256" key="4">
    <source>
        <dbReference type="ARBA" id="ARBA00008334"/>
    </source>
</evidence>
<dbReference type="Proteomes" id="UP001190700">
    <property type="component" value="Unassembled WGS sequence"/>
</dbReference>
<evidence type="ECO:0000313" key="18">
    <source>
        <dbReference type="EMBL" id="KAK3282161.1"/>
    </source>
</evidence>
<dbReference type="SUPFAM" id="SSF53300">
    <property type="entry name" value="vWA-like"/>
    <property type="match status" value="1"/>
</dbReference>
<feature type="compositionally biased region" description="Low complexity" evidence="12">
    <location>
        <begin position="64"/>
        <end position="90"/>
    </location>
</feature>
<dbReference type="SUPFAM" id="SSF81995">
    <property type="entry name" value="beta-sandwich domain of Sec23/24"/>
    <property type="match status" value="1"/>
</dbReference>
<dbReference type="Gene3D" id="2.30.30.380">
    <property type="entry name" value="Zn-finger domain of Sec23/24"/>
    <property type="match status" value="1"/>
</dbReference>
<comment type="similarity">
    <text evidence="4">Belongs to the SEC23/SEC24 family. SEC24 subfamily.</text>
</comment>
<comment type="subcellular location">
    <subcellularLocation>
        <location evidence="2">Cytoplasm</location>
    </subcellularLocation>
    <subcellularLocation>
        <location evidence="3">Endoplasmic reticulum membrane</location>
    </subcellularLocation>
    <subcellularLocation>
        <location evidence="1">Golgi apparatus membrane</location>
    </subcellularLocation>
</comment>
<name>A0AAE0GQC6_9CHLO</name>
<feature type="domain" description="Sec23/Sec24 beta-sandwich" evidence="17">
    <location>
        <begin position="631"/>
        <end position="715"/>
    </location>
</feature>
<dbReference type="InterPro" id="IPR006900">
    <property type="entry name" value="Sec23/24_helical_dom"/>
</dbReference>
<feature type="compositionally biased region" description="Low complexity" evidence="12">
    <location>
        <begin position="183"/>
        <end position="201"/>
    </location>
</feature>
<evidence type="ECO:0000256" key="9">
    <source>
        <dbReference type="ARBA" id="ARBA00022927"/>
    </source>
</evidence>
<evidence type="ECO:0000256" key="5">
    <source>
        <dbReference type="ARBA" id="ARBA00022448"/>
    </source>
</evidence>
<dbReference type="GO" id="GO:0005789">
    <property type="term" value="C:endoplasmic reticulum membrane"/>
    <property type="evidence" value="ECO:0007669"/>
    <property type="project" value="UniProtKB-SubCell"/>
</dbReference>